<evidence type="ECO:0000256" key="1">
    <source>
        <dbReference type="ARBA" id="ARBA00023015"/>
    </source>
</evidence>
<organism evidence="6 7">
    <name type="scientific">Cellulomonas cellasea</name>
    <dbReference type="NCBI Taxonomy" id="43670"/>
    <lineage>
        <taxon>Bacteria</taxon>
        <taxon>Bacillati</taxon>
        <taxon>Actinomycetota</taxon>
        <taxon>Actinomycetes</taxon>
        <taxon>Micrococcales</taxon>
        <taxon>Cellulomonadaceae</taxon>
        <taxon>Cellulomonas</taxon>
    </lineage>
</organism>
<dbReference type="AlphaFoldDB" id="A0A4Y3KXK7"/>
<name>A0A4Y3KXK7_9CELL</name>
<keyword evidence="7" id="KW-1185">Reference proteome</keyword>
<evidence type="ECO:0000256" key="2">
    <source>
        <dbReference type="ARBA" id="ARBA00023125"/>
    </source>
</evidence>
<dbReference type="PRINTS" id="PR00035">
    <property type="entry name" value="HTHGNTR"/>
</dbReference>
<dbReference type="PANTHER" id="PTHR43537">
    <property type="entry name" value="TRANSCRIPTIONAL REGULATOR, GNTR FAMILY"/>
    <property type="match status" value="1"/>
</dbReference>
<evidence type="ECO:0000313" key="7">
    <source>
        <dbReference type="Proteomes" id="UP000317046"/>
    </source>
</evidence>
<dbReference type="SUPFAM" id="SSF46785">
    <property type="entry name" value="Winged helix' DNA-binding domain"/>
    <property type="match status" value="1"/>
</dbReference>
<dbReference type="GO" id="GO:0003677">
    <property type="term" value="F:DNA binding"/>
    <property type="evidence" value="ECO:0007669"/>
    <property type="project" value="UniProtKB-KW"/>
</dbReference>
<comment type="caution">
    <text evidence="6">The sequence shown here is derived from an EMBL/GenBank/DDBJ whole genome shotgun (WGS) entry which is preliminary data.</text>
</comment>
<dbReference type="PROSITE" id="PS50949">
    <property type="entry name" value="HTH_GNTR"/>
    <property type="match status" value="1"/>
</dbReference>
<dbReference type="InterPro" id="IPR036388">
    <property type="entry name" value="WH-like_DNA-bd_sf"/>
</dbReference>
<keyword evidence="1" id="KW-0805">Transcription regulation</keyword>
<dbReference type="PANTHER" id="PTHR43537:SF45">
    <property type="entry name" value="GNTR FAMILY REGULATORY PROTEIN"/>
    <property type="match status" value="1"/>
</dbReference>
<dbReference type="Pfam" id="PF07729">
    <property type="entry name" value="FCD"/>
    <property type="match status" value="1"/>
</dbReference>
<sequence>MPRWRSDTGRAGERRKRPDAEGGARDAPPGGIRSVGMSADVDPGTATVSAGASRSLRDVVYERLRDDILNGRVSPRERLTEPKLGKAFEVSRTPVREALSRLLSDGLVERTDYGYAVVVPSLEDLRNLYELRVTLELRGIARAIENPGVRHDEDQVRAELARWQELRDTPPEPDPAFVLLDEGFHLALSRSSGNAQLTDALVTVNQKIRAVRMHDFVETGRIVTTIDEHIEILDLVLARDLAAALTALHKHVGESLEVVMERATSAMTRMALAG</sequence>
<dbReference type="CDD" id="cd07377">
    <property type="entry name" value="WHTH_GntR"/>
    <property type="match status" value="1"/>
</dbReference>
<dbReference type="SUPFAM" id="SSF48008">
    <property type="entry name" value="GntR ligand-binding domain-like"/>
    <property type="match status" value="1"/>
</dbReference>
<dbReference type="EMBL" id="BJLR01000018">
    <property type="protein sequence ID" value="GEA88184.1"/>
    <property type="molecule type" value="Genomic_DNA"/>
</dbReference>
<reference evidence="6" key="1">
    <citation type="submission" date="2019-06" db="EMBL/GenBank/DDBJ databases">
        <title>Whole genome shotgun sequence of Cellulomonas cellasea NBRC 3753.</title>
        <authorList>
            <person name="Hosoyama A."/>
            <person name="Uohara A."/>
            <person name="Ohji S."/>
            <person name="Ichikawa N."/>
        </authorList>
    </citation>
    <scope>NUCLEOTIDE SEQUENCE [LARGE SCALE GENOMIC DNA]</scope>
    <source>
        <strain evidence="6">NBRC 3753</strain>
    </source>
</reference>
<keyword evidence="2" id="KW-0238">DNA-binding</keyword>
<dbReference type="Proteomes" id="UP000317046">
    <property type="component" value="Unassembled WGS sequence"/>
</dbReference>
<protein>
    <submittedName>
        <fullName evidence="6">GntR family transcriptional regulator</fullName>
    </submittedName>
</protein>
<evidence type="ECO:0000256" key="4">
    <source>
        <dbReference type="SAM" id="MobiDB-lite"/>
    </source>
</evidence>
<dbReference type="Pfam" id="PF00392">
    <property type="entry name" value="GntR"/>
    <property type="match status" value="1"/>
</dbReference>
<dbReference type="Gene3D" id="1.10.10.10">
    <property type="entry name" value="Winged helix-like DNA-binding domain superfamily/Winged helix DNA-binding domain"/>
    <property type="match status" value="1"/>
</dbReference>
<dbReference type="GO" id="GO:0003700">
    <property type="term" value="F:DNA-binding transcription factor activity"/>
    <property type="evidence" value="ECO:0007669"/>
    <property type="project" value="InterPro"/>
</dbReference>
<feature type="compositionally biased region" description="Basic and acidic residues" evidence="4">
    <location>
        <begin position="1"/>
        <end position="24"/>
    </location>
</feature>
<dbReference type="InterPro" id="IPR011711">
    <property type="entry name" value="GntR_C"/>
</dbReference>
<dbReference type="Gene3D" id="1.20.120.530">
    <property type="entry name" value="GntR ligand-binding domain-like"/>
    <property type="match status" value="1"/>
</dbReference>
<dbReference type="InterPro" id="IPR008920">
    <property type="entry name" value="TF_FadR/GntR_C"/>
</dbReference>
<proteinExistence type="predicted"/>
<feature type="domain" description="HTH gntR-type" evidence="5">
    <location>
        <begin position="54"/>
        <end position="122"/>
    </location>
</feature>
<dbReference type="InterPro" id="IPR036390">
    <property type="entry name" value="WH_DNA-bd_sf"/>
</dbReference>
<evidence type="ECO:0000259" key="5">
    <source>
        <dbReference type="PROSITE" id="PS50949"/>
    </source>
</evidence>
<dbReference type="SMART" id="SM00345">
    <property type="entry name" value="HTH_GNTR"/>
    <property type="match status" value="1"/>
</dbReference>
<evidence type="ECO:0000313" key="6">
    <source>
        <dbReference type="EMBL" id="GEA88184.1"/>
    </source>
</evidence>
<accession>A0A4Y3KXK7</accession>
<evidence type="ECO:0000256" key="3">
    <source>
        <dbReference type="ARBA" id="ARBA00023163"/>
    </source>
</evidence>
<dbReference type="SMART" id="SM00895">
    <property type="entry name" value="FCD"/>
    <property type="match status" value="1"/>
</dbReference>
<gene>
    <name evidence="6" type="ORF">CCE01nite_21330</name>
</gene>
<keyword evidence="3" id="KW-0804">Transcription</keyword>
<feature type="region of interest" description="Disordered" evidence="4">
    <location>
        <begin position="1"/>
        <end position="49"/>
    </location>
</feature>
<dbReference type="InterPro" id="IPR000524">
    <property type="entry name" value="Tscrpt_reg_HTH_GntR"/>
</dbReference>